<gene>
    <name evidence="2" type="ORF">E9998_08025</name>
</gene>
<comment type="caution">
    <text evidence="2">The sequence shown here is derived from an EMBL/GenBank/DDBJ whole genome shotgun (WGS) entry which is preliminary data.</text>
</comment>
<dbReference type="RefSeq" id="WP_136529196.1">
    <property type="nucleotide sequence ID" value="NZ_STGX01000005.1"/>
</dbReference>
<protein>
    <recommendedName>
        <fullName evidence="4">DUF5709 domain-containing protein</fullName>
    </recommendedName>
</protein>
<evidence type="ECO:0000313" key="2">
    <source>
        <dbReference type="EMBL" id="THV29453.1"/>
    </source>
</evidence>
<feature type="compositionally biased region" description="Acidic residues" evidence="1">
    <location>
        <begin position="58"/>
        <end position="72"/>
    </location>
</feature>
<evidence type="ECO:0008006" key="4">
    <source>
        <dbReference type="Google" id="ProtNLM"/>
    </source>
</evidence>
<dbReference type="AlphaFoldDB" id="A0A4S8PG02"/>
<sequence length="94" mass="10419">MSDQPYDASEQEVFGFVDDDDEGATDESLEEDILDARDYSEADRFGMTPAEERRGGSLEEELAAEVPDEVAEPLDRDPGEPVPDEPPGDYPERP</sequence>
<organism evidence="2 3">
    <name type="scientific">Glycomyces paridis</name>
    <dbReference type="NCBI Taxonomy" id="2126555"/>
    <lineage>
        <taxon>Bacteria</taxon>
        <taxon>Bacillati</taxon>
        <taxon>Actinomycetota</taxon>
        <taxon>Actinomycetes</taxon>
        <taxon>Glycomycetales</taxon>
        <taxon>Glycomycetaceae</taxon>
        <taxon>Glycomyces</taxon>
    </lineage>
</organism>
<feature type="compositionally biased region" description="Acidic residues" evidence="1">
    <location>
        <begin position="17"/>
        <end position="33"/>
    </location>
</feature>
<accession>A0A4S8PG02</accession>
<feature type="compositionally biased region" description="Basic and acidic residues" evidence="1">
    <location>
        <begin position="34"/>
        <end position="57"/>
    </location>
</feature>
<evidence type="ECO:0000256" key="1">
    <source>
        <dbReference type="SAM" id="MobiDB-lite"/>
    </source>
</evidence>
<feature type="region of interest" description="Disordered" evidence="1">
    <location>
        <begin position="1"/>
        <end position="94"/>
    </location>
</feature>
<name>A0A4S8PG02_9ACTN</name>
<dbReference type="EMBL" id="STGX01000005">
    <property type="protein sequence ID" value="THV29453.1"/>
    <property type="molecule type" value="Genomic_DNA"/>
</dbReference>
<proteinExistence type="predicted"/>
<dbReference type="Proteomes" id="UP000305792">
    <property type="component" value="Unassembled WGS sequence"/>
</dbReference>
<keyword evidence="3" id="KW-1185">Reference proteome</keyword>
<dbReference type="OrthoDB" id="5198028at2"/>
<evidence type="ECO:0000313" key="3">
    <source>
        <dbReference type="Proteomes" id="UP000305792"/>
    </source>
</evidence>
<reference evidence="2 3" key="1">
    <citation type="journal article" date="2018" name="Int. J. Syst. Evol. Microbiol.">
        <title>Glycomyces paridis sp. nov., isolated from the medicinal plant Paris polyphylla.</title>
        <authorList>
            <person name="Fang X.M."/>
            <person name="Bai J.L."/>
            <person name="Su J."/>
            <person name="Zhao L.L."/>
            <person name="Liu H.Y."/>
            <person name="Ma B.P."/>
            <person name="Zhang Y.Q."/>
            <person name="Yu L.Y."/>
        </authorList>
    </citation>
    <scope>NUCLEOTIDE SEQUENCE [LARGE SCALE GENOMIC DNA]</scope>
    <source>
        <strain evidence="2 3">CPCC 204357</strain>
    </source>
</reference>